<dbReference type="InterPro" id="IPR041677">
    <property type="entry name" value="DNA2/NAM7_AAA_11"/>
</dbReference>
<dbReference type="GO" id="GO:0005524">
    <property type="term" value="F:ATP binding"/>
    <property type="evidence" value="ECO:0007669"/>
    <property type="project" value="UniProtKB-KW"/>
</dbReference>
<dbReference type="Pfam" id="PF13087">
    <property type="entry name" value="AAA_12"/>
    <property type="match status" value="1"/>
</dbReference>
<comment type="similarity">
    <text evidence="1">Belongs to the DNA2/NAM7 helicase family.</text>
</comment>
<dbReference type="Proteomes" id="UP000324595">
    <property type="component" value="Unassembled WGS sequence"/>
</dbReference>
<proteinExistence type="inferred from homology"/>
<evidence type="ECO:0000256" key="7">
    <source>
        <dbReference type="SAM" id="MobiDB-lite"/>
    </source>
</evidence>
<dbReference type="InterPro" id="IPR050534">
    <property type="entry name" value="Coronavir_polyprotein_1ab"/>
</dbReference>
<keyword evidence="4" id="KW-0347">Helicase</keyword>
<evidence type="ECO:0000259" key="8">
    <source>
        <dbReference type="SMART" id="SM00382"/>
    </source>
</evidence>
<dbReference type="SMART" id="SM00382">
    <property type="entry name" value="AAA"/>
    <property type="match status" value="1"/>
</dbReference>
<keyword evidence="10" id="KW-1185">Reference proteome</keyword>
<dbReference type="CDD" id="cd18808">
    <property type="entry name" value="SF1_C_Upf1"/>
    <property type="match status" value="1"/>
</dbReference>
<dbReference type="Gene3D" id="3.40.50.300">
    <property type="entry name" value="P-loop containing nucleotide triphosphate hydrolases"/>
    <property type="match status" value="2"/>
</dbReference>
<dbReference type="PANTHER" id="PTHR43788:SF8">
    <property type="entry name" value="DNA-BINDING PROTEIN SMUBP-2"/>
    <property type="match status" value="1"/>
</dbReference>
<reference evidence="9 10" key="1">
    <citation type="submission" date="2019-07" db="EMBL/GenBank/DDBJ databases">
        <title>Genomic Encyclopedia of Archaeal and Bacterial Type Strains, Phase II (KMG-II): from individual species to whole genera.</title>
        <authorList>
            <person name="Goeker M."/>
        </authorList>
    </citation>
    <scope>NUCLEOTIDE SEQUENCE [LARGE SCALE GENOMIC DNA]</scope>
    <source>
        <strain evidence="9 10">DSM 21935</strain>
    </source>
</reference>
<feature type="region of interest" description="Disordered" evidence="7">
    <location>
        <begin position="470"/>
        <end position="506"/>
    </location>
</feature>
<dbReference type="InterPro" id="IPR041679">
    <property type="entry name" value="DNA2/NAM7-like_C"/>
</dbReference>
<gene>
    <name evidence="9" type="ORF">LX73_1782</name>
</gene>
<sequence>MSDKKIKKIINRAVQAVNAEIEAVREKPARDVLYDGTRLEDHPPDTFYYQFESQNRSLRFAEVITADMDEEDELELYPVEVNDKKVVLDFPHNMGANIPKVSIEWENDFVLRRLLMELKKMLSSDNDDPRKRMERLFYPDNDAHHDEDDQIRVLDDSRRNDAQHESLIKALQNQVLYVWGPPGTGKTSTLGFMIANYLIKGKRVLFAANTNRAVDVGLLSALKALTSVEKEHLEEEITRFGEIALDSERLEDVLFEQKMQKKDRKQKEEAGNLDNLLGEYQKLQEEIDTLIDHDEEVPEELDERINMLGQRLDEYGGEAAVEEKIDQLRTVNERVELERMQLVATTLAKVCTSDLFNGQHFDAVVIDEASMANLPYLMVLAAKAKSHIVVVGDPMQLPPIALTDDIDARNFLEEDIFTFASKAETTEDLFDWHDQHRPLTTFYDTQYRLNEDLAEVLSTVFYEGRLETASPDKESDPMIGQQQSSNTTVNVIDSQKYGPRLTQKDEDKGFQPVNEVHTRILLKILKRLVIKNHVPVDEIGIIVPFRSTVYDIRNALYNNDYGMVEVGTIHTFQGREKDVVIFDTVMSGEEQYGRRRHYSVRPFDEEKNGLAVPRLLNVAFSRSKERLVILADMDHINKVYADKILGRLLHDFMEKEKDTKD</sequence>
<organism evidence="9 10">
    <name type="scientific">Fodinibius salinus</name>
    <dbReference type="NCBI Taxonomy" id="860790"/>
    <lineage>
        <taxon>Bacteria</taxon>
        <taxon>Pseudomonadati</taxon>
        <taxon>Balneolota</taxon>
        <taxon>Balneolia</taxon>
        <taxon>Balneolales</taxon>
        <taxon>Balneolaceae</taxon>
        <taxon>Fodinibius</taxon>
    </lineage>
</organism>
<dbReference type="SUPFAM" id="SSF52540">
    <property type="entry name" value="P-loop containing nucleoside triphosphate hydrolases"/>
    <property type="match status" value="1"/>
</dbReference>
<evidence type="ECO:0000313" key="10">
    <source>
        <dbReference type="Proteomes" id="UP000324595"/>
    </source>
</evidence>
<dbReference type="Pfam" id="PF13086">
    <property type="entry name" value="AAA_11"/>
    <property type="match status" value="1"/>
</dbReference>
<dbReference type="RefSeq" id="WP_148899086.1">
    <property type="nucleotide sequence ID" value="NZ_VNHY01000002.1"/>
</dbReference>
<evidence type="ECO:0000256" key="2">
    <source>
        <dbReference type="ARBA" id="ARBA00022741"/>
    </source>
</evidence>
<dbReference type="PANTHER" id="PTHR43788">
    <property type="entry name" value="DNA2/NAM7 HELICASE FAMILY MEMBER"/>
    <property type="match status" value="1"/>
</dbReference>
<keyword evidence="6" id="KW-0175">Coiled coil</keyword>
<name>A0A5D3YKL8_9BACT</name>
<dbReference type="GO" id="GO:0043139">
    <property type="term" value="F:5'-3' DNA helicase activity"/>
    <property type="evidence" value="ECO:0007669"/>
    <property type="project" value="TreeGrafter"/>
</dbReference>
<dbReference type="InterPro" id="IPR003593">
    <property type="entry name" value="AAA+_ATPase"/>
</dbReference>
<dbReference type="AlphaFoldDB" id="A0A5D3YKL8"/>
<dbReference type="EMBL" id="VNHY01000002">
    <property type="protein sequence ID" value="TYP94058.1"/>
    <property type="molecule type" value="Genomic_DNA"/>
</dbReference>
<protein>
    <submittedName>
        <fullName evidence="9">AAA domain-containing protein</fullName>
    </submittedName>
</protein>
<dbReference type="OrthoDB" id="9757917at2"/>
<evidence type="ECO:0000256" key="1">
    <source>
        <dbReference type="ARBA" id="ARBA00007913"/>
    </source>
</evidence>
<feature type="coiled-coil region" evidence="6">
    <location>
        <begin position="266"/>
        <end position="293"/>
    </location>
</feature>
<evidence type="ECO:0000313" key="9">
    <source>
        <dbReference type="EMBL" id="TYP94058.1"/>
    </source>
</evidence>
<evidence type="ECO:0000256" key="6">
    <source>
        <dbReference type="SAM" id="Coils"/>
    </source>
</evidence>
<keyword evidence="5" id="KW-0067">ATP-binding</keyword>
<keyword evidence="3" id="KW-0378">Hydrolase</keyword>
<dbReference type="InterPro" id="IPR047187">
    <property type="entry name" value="SF1_C_Upf1"/>
</dbReference>
<dbReference type="InterPro" id="IPR027417">
    <property type="entry name" value="P-loop_NTPase"/>
</dbReference>
<evidence type="ECO:0000256" key="4">
    <source>
        <dbReference type="ARBA" id="ARBA00022806"/>
    </source>
</evidence>
<dbReference type="GO" id="GO:0016787">
    <property type="term" value="F:hydrolase activity"/>
    <property type="evidence" value="ECO:0007669"/>
    <property type="project" value="UniProtKB-KW"/>
</dbReference>
<evidence type="ECO:0000256" key="5">
    <source>
        <dbReference type="ARBA" id="ARBA00022840"/>
    </source>
</evidence>
<keyword evidence="2" id="KW-0547">Nucleotide-binding</keyword>
<feature type="compositionally biased region" description="Polar residues" evidence="7">
    <location>
        <begin position="480"/>
        <end position="493"/>
    </location>
</feature>
<feature type="domain" description="AAA+ ATPase" evidence="8">
    <location>
        <begin position="172"/>
        <end position="412"/>
    </location>
</feature>
<comment type="caution">
    <text evidence="9">The sequence shown here is derived from an EMBL/GenBank/DDBJ whole genome shotgun (WGS) entry which is preliminary data.</text>
</comment>
<evidence type="ECO:0000256" key="3">
    <source>
        <dbReference type="ARBA" id="ARBA00022801"/>
    </source>
</evidence>
<accession>A0A5D3YKL8</accession>